<keyword evidence="2" id="KW-1185">Reference proteome</keyword>
<reference evidence="1" key="1">
    <citation type="journal article" date="2020" name="Stud. Mycol.">
        <title>101 Dothideomycetes genomes: a test case for predicting lifestyles and emergence of pathogens.</title>
        <authorList>
            <person name="Haridas S."/>
            <person name="Albert R."/>
            <person name="Binder M."/>
            <person name="Bloem J."/>
            <person name="Labutti K."/>
            <person name="Salamov A."/>
            <person name="Andreopoulos B."/>
            <person name="Baker S."/>
            <person name="Barry K."/>
            <person name="Bills G."/>
            <person name="Bluhm B."/>
            <person name="Cannon C."/>
            <person name="Castanera R."/>
            <person name="Culley D."/>
            <person name="Daum C."/>
            <person name="Ezra D."/>
            <person name="Gonzalez J."/>
            <person name="Henrissat B."/>
            <person name="Kuo A."/>
            <person name="Liang C."/>
            <person name="Lipzen A."/>
            <person name="Lutzoni F."/>
            <person name="Magnuson J."/>
            <person name="Mondo S."/>
            <person name="Nolan M."/>
            <person name="Ohm R."/>
            <person name="Pangilinan J."/>
            <person name="Park H.-J."/>
            <person name="Ramirez L."/>
            <person name="Alfaro M."/>
            <person name="Sun H."/>
            <person name="Tritt A."/>
            <person name="Yoshinaga Y."/>
            <person name="Zwiers L.-H."/>
            <person name="Turgeon B."/>
            <person name="Goodwin S."/>
            <person name="Spatafora J."/>
            <person name="Crous P."/>
            <person name="Grigoriev I."/>
        </authorList>
    </citation>
    <scope>NUCLEOTIDE SEQUENCE</scope>
    <source>
        <strain evidence="1">CBS 269.34</strain>
    </source>
</reference>
<dbReference type="Proteomes" id="UP000799750">
    <property type="component" value="Unassembled WGS sequence"/>
</dbReference>
<evidence type="ECO:0000313" key="1">
    <source>
        <dbReference type="EMBL" id="KAF2495949.1"/>
    </source>
</evidence>
<organism evidence="1 2">
    <name type="scientific">Lophium mytilinum</name>
    <dbReference type="NCBI Taxonomy" id="390894"/>
    <lineage>
        <taxon>Eukaryota</taxon>
        <taxon>Fungi</taxon>
        <taxon>Dikarya</taxon>
        <taxon>Ascomycota</taxon>
        <taxon>Pezizomycotina</taxon>
        <taxon>Dothideomycetes</taxon>
        <taxon>Pleosporomycetidae</taxon>
        <taxon>Mytilinidiales</taxon>
        <taxon>Mytilinidiaceae</taxon>
        <taxon>Lophium</taxon>
    </lineage>
</organism>
<dbReference type="OrthoDB" id="3736456at2759"/>
<proteinExistence type="predicted"/>
<dbReference type="AlphaFoldDB" id="A0A6A6QUV6"/>
<name>A0A6A6QUV6_9PEZI</name>
<accession>A0A6A6QUV6</accession>
<gene>
    <name evidence="1" type="ORF">BU16DRAFT_560803</name>
</gene>
<protein>
    <submittedName>
        <fullName evidence="1">Uncharacterized protein</fullName>
    </submittedName>
</protein>
<dbReference type="EMBL" id="MU004188">
    <property type="protein sequence ID" value="KAF2495949.1"/>
    <property type="molecule type" value="Genomic_DNA"/>
</dbReference>
<evidence type="ECO:0000313" key="2">
    <source>
        <dbReference type="Proteomes" id="UP000799750"/>
    </source>
</evidence>
<sequence>MARGAKVPRQGAVHSVAEDEMVMAPKRKPYRASRLESLPAEIRQRVYLFLSIANTGKGWIKCQNWDCTDSSHYKQPLGTGNRGTTHHHGHHQPPFSQIQITQYWFHNYDVFIPMVEGDIAHMDNETYRGYRGLLGTNKFFCADVYTLVYNSIPTKFQFELSSRPIHLNNWQKQHPGTPGRTSDDYYKKYSWEHMKLSPFPFRFMSTIILSHEIGMGYESQMPHRPLVYCKRWGSYLTKQASSIRYIACHCPALRELEILPLVRGIERCKIGVFDVMAFAMQELVFGCPGLKKIALTYSETKKVSLSDYPEIADREQSHQSNFFHDLLFGDDNWFRRLKAQDCLDVRDIPQEMREDAVREWVKGALVKIRKHTLQASDLVPPYKANIFWLHSCSYESYAETFSTLDWSHDFWSPENKMTGPNNPTYYIV</sequence>